<evidence type="ECO:0000313" key="10">
    <source>
        <dbReference type="Proteomes" id="UP000515152"/>
    </source>
</evidence>
<dbReference type="CDD" id="cd00054">
    <property type="entry name" value="EGF_CA"/>
    <property type="match status" value="1"/>
</dbReference>
<dbReference type="SMART" id="SM00042">
    <property type="entry name" value="CUB"/>
    <property type="match status" value="1"/>
</dbReference>
<dbReference type="GO" id="GO:0005509">
    <property type="term" value="F:calcium ion binding"/>
    <property type="evidence" value="ECO:0007669"/>
    <property type="project" value="InterPro"/>
</dbReference>
<feature type="transmembrane region" description="Helical" evidence="7">
    <location>
        <begin position="626"/>
        <end position="652"/>
    </location>
</feature>
<evidence type="ECO:0000313" key="11">
    <source>
        <dbReference type="RefSeq" id="XP_042559361.1"/>
    </source>
</evidence>
<keyword evidence="4" id="KW-1015">Disulfide bond</keyword>
<keyword evidence="2" id="KW-0732">Signal</keyword>
<name>A0A8M1K645_CLUHA</name>
<dbReference type="PROSITE" id="PS00010">
    <property type="entry name" value="ASX_HYDROXYL"/>
    <property type="match status" value="1"/>
</dbReference>
<evidence type="ECO:0000256" key="1">
    <source>
        <dbReference type="ARBA" id="ARBA00022536"/>
    </source>
</evidence>
<dbReference type="InterPro" id="IPR049883">
    <property type="entry name" value="NOTCH1_EGF-like"/>
</dbReference>
<feature type="compositionally biased region" description="Basic and acidic residues" evidence="6">
    <location>
        <begin position="194"/>
        <end position="210"/>
    </location>
</feature>
<dbReference type="InterPro" id="IPR000859">
    <property type="entry name" value="CUB_dom"/>
</dbReference>
<feature type="domain" description="EGF-like" evidence="9">
    <location>
        <begin position="566"/>
        <end position="604"/>
    </location>
</feature>
<dbReference type="InterPro" id="IPR000742">
    <property type="entry name" value="EGF"/>
</dbReference>
<reference evidence="11" key="1">
    <citation type="submission" date="2025-08" db="UniProtKB">
        <authorList>
            <consortium name="RefSeq"/>
        </authorList>
    </citation>
    <scope>IDENTIFICATION</scope>
</reference>
<dbReference type="KEGG" id="char:105909387"/>
<dbReference type="Pfam" id="PF00431">
    <property type="entry name" value="CUB"/>
    <property type="match status" value="1"/>
</dbReference>
<dbReference type="CDD" id="cd00041">
    <property type="entry name" value="CUB"/>
    <property type="match status" value="1"/>
</dbReference>
<evidence type="ECO:0000256" key="6">
    <source>
        <dbReference type="SAM" id="MobiDB-lite"/>
    </source>
</evidence>
<feature type="compositionally biased region" description="Pro residues" evidence="6">
    <location>
        <begin position="705"/>
        <end position="714"/>
    </location>
</feature>
<dbReference type="FunFam" id="2.10.25.10:FF:000038">
    <property type="entry name" value="Fibrillin 2"/>
    <property type="match status" value="1"/>
</dbReference>
<feature type="compositionally biased region" description="Low complexity" evidence="6">
    <location>
        <begin position="680"/>
        <end position="689"/>
    </location>
</feature>
<dbReference type="AlphaFoldDB" id="A0A8M1K645"/>
<keyword evidence="3" id="KW-0677">Repeat</keyword>
<feature type="compositionally biased region" description="Basic and acidic residues" evidence="6">
    <location>
        <begin position="332"/>
        <end position="341"/>
    </location>
</feature>
<feature type="region of interest" description="Disordered" evidence="6">
    <location>
        <begin position="678"/>
        <end position="754"/>
    </location>
</feature>
<dbReference type="PROSITE" id="PS01187">
    <property type="entry name" value="EGF_CA"/>
    <property type="match status" value="1"/>
</dbReference>
<feature type="compositionally biased region" description="Gly residues" evidence="6">
    <location>
        <begin position="277"/>
        <end position="290"/>
    </location>
</feature>
<comment type="caution">
    <text evidence="5">Lacks conserved residue(s) required for the propagation of feature annotation.</text>
</comment>
<feature type="compositionally biased region" description="Basic and acidic residues" evidence="6">
    <location>
        <begin position="297"/>
        <end position="306"/>
    </location>
</feature>
<evidence type="ECO:0000259" key="8">
    <source>
        <dbReference type="PROSITE" id="PS01180"/>
    </source>
</evidence>
<dbReference type="Proteomes" id="UP000515152">
    <property type="component" value="Chromosome 24"/>
</dbReference>
<organism evidence="10 11">
    <name type="scientific">Clupea harengus</name>
    <name type="common">Atlantic herring</name>
    <dbReference type="NCBI Taxonomy" id="7950"/>
    <lineage>
        <taxon>Eukaryota</taxon>
        <taxon>Metazoa</taxon>
        <taxon>Chordata</taxon>
        <taxon>Craniata</taxon>
        <taxon>Vertebrata</taxon>
        <taxon>Euteleostomi</taxon>
        <taxon>Actinopterygii</taxon>
        <taxon>Neopterygii</taxon>
        <taxon>Teleostei</taxon>
        <taxon>Clupei</taxon>
        <taxon>Clupeiformes</taxon>
        <taxon>Clupeoidei</taxon>
        <taxon>Clupeidae</taxon>
        <taxon>Clupea</taxon>
    </lineage>
</organism>
<evidence type="ECO:0000256" key="4">
    <source>
        <dbReference type="ARBA" id="ARBA00023157"/>
    </source>
</evidence>
<feature type="region of interest" description="Disordered" evidence="6">
    <location>
        <begin position="175"/>
        <end position="341"/>
    </location>
</feature>
<dbReference type="InterPro" id="IPR018097">
    <property type="entry name" value="EGF_Ca-bd_CS"/>
</dbReference>
<keyword evidence="1 5" id="KW-0245">EGF-like domain</keyword>
<dbReference type="InterPro" id="IPR000152">
    <property type="entry name" value="EGF-type_Asp/Asn_hydroxyl_site"/>
</dbReference>
<keyword evidence="10" id="KW-1185">Reference proteome</keyword>
<keyword evidence="7" id="KW-0472">Membrane</keyword>
<gene>
    <name evidence="11" type="primary">zgc:66455</name>
</gene>
<evidence type="ECO:0000256" key="3">
    <source>
        <dbReference type="ARBA" id="ARBA00022737"/>
    </source>
</evidence>
<feature type="compositionally biased region" description="Basic and acidic residues" evidence="6">
    <location>
        <begin position="743"/>
        <end position="754"/>
    </location>
</feature>
<evidence type="ECO:0000259" key="9">
    <source>
        <dbReference type="PROSITE" id="PS50026"/>
    </source>
</evidence>
<dbReference type="InterPro" id="IPR001881">
    <property type="entry name" value="EGF-like_Ca-bd_dom"/>
</dbReference>
<dbReference type="GeneID" id="105909387"/>
<keyword evidence="7" id="KW-0812">Transmembrane</keyword>
<accession>A0A8M1K645</accession>
<feature type="domain" description="CUB" evidence="8">
    <location>
        <begin position="49"/>
        <end position="170"/>
    </location>
</feature>
<dbReference type="PROSITE" id="PS01180">
    <property type="entry name" value="CUB"/>
    <property type="match status" value="1"/>
</dbReference>
<feature type="compositionally biased region" description="Polar residues" evidence="6">
    <location>
        <begin position="218"/>
        <end position="236"/>
    </location>
</feature>
<evidence type="ECO:0000256" key="7">
    <source>
        <dbReference type="SAM" id="Phobius"/>
    </source>
</evidence>
<protein>
    <submittedName>
        <fullName evidence="11">Uncharacterized protein zgc:66455</fullName>
    </submittedName>
</protein>
<evidence type="ECO:0000256" key="5">
    <source>
        <dbReference type="PROSITE-ProRule" id="PRU00076"/>
    </source>
</evidence>
<dbReference type="OrthoDB" id="2015116at2759"/>
<dbReference type="GO" id="GO:0030855">
    <property type="term" value="P:epithelial cell differentiation"/>
    <property type="evidence" value="ECO:0007669"/>
    <property type="project" value="UniProtKB-ARBA"/>
</dbReference>
<proteinExistence type="predicted"/>
<dbReference type="SMART" id="SM00179">
    <property type="entry name" value="EGF_CA"/>
    <property type="match status" value="1"/>
</dbReference>
<dbReference type="RefSeq" id="XP_042559361.1">
    <property type="nucleotide sequence ID" value="XM_042703427.1"/>
</dbReference>
<keyword evidence="7" id="KW-1133">Transmembrane helix</keyword>
<evidence type="ECO:0000256" key="2">
    <source>
        <dbReference type="ARBA" id="ARBA00022729"/>
    </source>
</evidence>
<sequence length="754" mass="81191">MPHLILAITYFISAYGPMVICDVTTKKNEASRSSGGTKDRNAFFALRSCHQIMHGDGGEFFSPDYLCSNPPLWCNWTIQVPAGKRVHIQLEDFTLADSCHLKTDQIHLDESPGAGLSAAVTGETGDHRILEKCWRKAEYTSHSSTVHVILLITRTPNPPLRGFYGRFKSLGGLPGTQEALNDRAGMDDASNSNEYEKQEPSDVHHNHGKTEPLVPDSVSVQVGYSPSQNPSPTNKTAGGHFVSPAPTSMSNKLPSGPRSPEGEGSEKASATWKTIRGRGGGGGGGGGGGPDANSVMAEKKADRPHADSPSTVTSTDDPESGLKVNQARGRSSHSEGEVVKEDEYPTFITQSPVADTLQNIAHSPSTEITLQDKTVTTTTTTQREVVEDPNVATNIPKGQIPKPKVQAAKKPGIEANYIERTLSHQTPRNITHHPHLPGGETSFLPEGSPELNSLSEAFLFEVSVEVAFSHQAGEGWEQLVTALLTSLKNMIKEELMSYAPKTISSQRIKRLSSGTLFLLWLHFREGHEGAQMHRVLHGAAERLRGRSLLSQWGGTGGLVAYVSVTDVNECGTQLAQCDAHAECVNRFGTYSCRCHPGYADKSRSGPGGTICVDPALSGCSWSSPDILKGIYCVCFLLSFLIALLLFALTAMYRCRHQGVFMLRCQSCSNGSGLATVASSDDNNNNNNDNGSRSGCIRMSSIRNRPLPPPPAPPTRRPKEGSDGGGSLESPFMRFGPLPNSDGSETKVSEPRAKQ</sequence>
<dbReference type="Pfam" id="PF07645">
    <property type="entry name" value="EGF_CA"/>
    <property type="match status" value="1"/>
</dbReference>
<dbReference type="PROSITE" id="PS50026">
    <property type="entry name" value="EGF_3"/>
    <property type="match status" value="1"/>
</dbReference>